<evidence type="ECO:0000313" key="2">
    <source>
        <dbReference type="EMBL" id="CAD7013179.1"/>
    </source>
</evidence>
<dbReference type="GO" id="GO:0051537">
    <property type="term" value="F:2 iron, 2 sulfur cluster binding"/>
    <property type="evidence" value="ECO:0007669"/>
    <property type="project" value="InterPro"/>
</dbReference>
<evidence type="ECO:0000313" key="3">
    <source>
        <dbReference type="Proteomes" id="UP000606786"/>
    </source>
</evidence>
<dbReference type="EMBL" id="CAJHJT010000056">
    <property type="protein sequence ID" value="CAD7013179.1"/>
    <property type="molecule type" value="Genomic_DNA"/>
</dbReference>
<comment type="similarity">
    <text evidence="1">Belongs to the BolA/IbaG family.</text>
</comment>
<dbReference type="GO" id="GO:0005829">
    <property type="term" value="C:cytosol"/>
    <property type="evidence" value="ECO:0007669"/>
    <property type="project" value="TreeGrafter"/>
</dbReference>
<reference evidence="2" key="1">
    <citation type="submission" date="2020-11" db="EMBL/GenBank/DDBJ databases">
        <authorList>
            <person name="Whitehead M."/>
        </authorList>
    </citation>
    <scope>NUCLEOTIDE SEQUENCE</scope>
    <source>
        <strain evidence="2">EGII</strain>
    </source>
</reference>
<organism evidence="2 3">
    <name type="scientific">Ceratitis capitata</name>
    <name type="common">Mediterranean fruit fly</name>
    <name type="synonym">Tephritis capitata</name>
    <dbReference type="NCBI Taxonomy" id="7213"/>
    <lineage>
        <taxon>Eukaryota</taxon>
        <taxon>Metazoa</taxon>
        <taxon>Ecdysozoa</taxon>
        <taxon>Arthropoda</taxon>
        <taxon>Hexapoda</taxon>
        <taxon>Insecta</taxon>
        <taxon>Pterygota</taxon>
        <taxon>Neoptera</taxon>
        <taxon>Endopterygota</taxon>
        <taxon>Diptera</taxon>
        <taxon>Brachycera</taxon>
        <taxon>Muscomorpha</taxon>
        <taxon>Tephritoidea</taxon>
        <taxon>Tephritidae</taxon>
        <taxon>Ceratitis</taxon>
        <taxon>Ceratitis</taxon>
    </lineage>
</organism>
<dbReference type="GO" id="GO:0051604">
    <property type="term" value="P:protein maturation"/>
    <property type="evidence" value="ECO:0007669"/>
    <property type="project" value="InterPro"/>
</dbReference>
<comment type="caution">
    <text evidence="2">The sequence shown here is derived from an EMBL/GenBank/DDBJ whole genome shotgun (WGS) entry which is preliminary data.</text>
</comment>
<accession>A0A811VG04</accession>
<dbReference type="SUPFAM" id="SSF82657">
    <property type="entry name" value="BolA-like"/>
    <property type="match status" value="1"/>
</dbReference>
<dbReference type="InterPro" id="IPR036065">
    <property type="entry name" value="BolA-like_sf"/>
</dbReference>
<sequence>MSKYTSKYLEEKLADKLGAQYVNAIDESDGCGGKFSVTIVSEAFRGKTLLQKHRLVNSALAEELKEIHAFSQKSYTPEEWEKEELESAGFGVQATTAGGEGLRIKTLED</sequence>
<dbReference type="OrthoDB" id="4983at2759"/>
<gene>
    <name evidence="2" type="ORF">CCAP1982_LOCUS21250</name>
</gene>
<name>A0A811VG04_CERCA</name>
<dbReference type="InterPro" id="IPR045115">
    <property type="entry name" value="BOL2"/>
</dbReference>
<dbReference type="PANTHER" id="PTHR12735">
    <property type="entry name" value="BOLA-LIKE PROTEIN-RELATED"/>
    <property type="match status" value="1"/>
</dbReference>
<dbReference type="Proteomes" id="UP000606786">
    <property type="component" value="Unassembled WGS sequence"/>
</dbReference>
<dbReference type="InterPro" id="IPR002634">
    <property type="entry name" value="BolA"/>
</dbReference>
<keyword evidence="3" id="KW-1185">Reference proteome</keyword>
<dbReference type="GO" id="GO:0005634">
    <property type="term" value="C:nucleus"/>
    <property type="evidence" value="ECO:0007669"/>
    <property type="project" value="TreeGrafter"/>
</dbReference>
<evidence type="ECO:0000256" key="1">
    <source>
        <dbReference type="RuleBase" id="RU003860"/>
    </source>
</evidence>
<protein>
    <submittedName>
        <fullName evidence="2">(Mediterranean fruit fly) hypothetical protein</fullName>
    </submittedName>
</protein>
<dbReference type="PANTHER" id="PTHR12735:SF27">
    <property type="entry name" value="BOLA-LIKE PROTEIN 2"/>
    <property type="match status" value="1"/>
</dbReference>
<proteinExistence type="inferred from homology"/>
<dbReference type="Pfam" id="PF01722">
    <property type="entry name" value="BolA"/>
    <property type="match status" value="1"/>
</dbReference>
<dbReference type="AlphaFoldDB" id="A0A811VG04"/>
<dbReference type="Gene3D" id="3.10.20.90">
    <property type="entry name" value="Phosphatidylinositol 3-kinase Catalytic Subunit, Chain A, domain 1"/>
    <property type="match status" value="1"/>
</dbReference>
<dbReference type="GO" id="GO:0006879">
    <property type="term" value="P:intracellular iron ion homeostasis"/>
    <property type="evidence" value="ECO:0007669"/>
    <property type="project" value="InterPro"/>
</dbReference>